<dbReference type="PATRIC" id="fig|284581.3.peg.3152"/>
<gene>
    <name evidence="1" type="ORF">AMD01_18190</name>
</gene>
<dbReference type="STRING" id="284581.AMD01_18190"/>
<protein>
    <recommendedName>
        <fullName evidence="3">Tox-MPTase4 domain-containing protein</fullName>
    </recommendedName>
</protein>
<reference evidence="2" key="1">
    <citation type="submission" date="2015-08" db="EMBL/GenBank/DDBJ databases">
        <title>Fjat-14210 dsm16467.</title>
        <authorList>
            <person name="Liu B."/>
            <person name="Wang J."/>
            <person name="Zhu Y."/>
            <person name="Liu G."/>
            <person name="Chen Q."/>
            <person name="Chen Z."/>
            <person name="Lan J."/>
            <person name="Che J."/>
            <person name="Ge C."/>
            <person name="Shi H."/>
            <person name="Pan Z."/>
            <person name="Liu X."/>
        </authorList>
    </citation>
    <scope>NUCLEOTIDE SEQUENCE [LARGE SCALE GENOMIC DNA]</scope>
    <source>
        <strain evidence="2">DSM 16467</strain>
    </source>
</reference>
<dbReference type="EMBL" id="LILC01000023">
    <property type="protein sequence ID" value="KOO43051.1"/>
    <property type="molecule type" value="Genomic_DNA"/>
</dbReference>
<evidence type="ECO:0000313" key="1">
    <source>
        <dbReference type="EMBL" id="KOO43051.1"/>
    </source>
</evidence>
<dbReference type="RefSeq" id="WP_053402861.1">
    <property type="nucleotide sequence ID" value="NZ_JAUKEN010000002.1"/>
</dbReference>
<proteinExistence type="predicted"/>
<dbReference type="Proteomes" id="UP000037558">
    <property type="component" value="Unassembled WGS sequence"/>
</dbReference>
<evidence type="ECO:0000313" key="2">
    <source>
        <dbReference type="Proteomes" id="UP000037558"/>
    </source>
</evidence>
<organism evidence="1 2">
    <name type="scientific">Priestia koreensis</name>
    <dbReference type="NCBI Taxonomy" id="284581"/>
    <lineage>
        <taxon>Bacteria</taxon>
        <taxon>Bacillati</taxon>
        <taxon>Bacillota</taxon>
        <taxon>Bacilli</taxon>
        <taxon>Bacillales</taxon>
        <taxon>Bacillaceae</taxon>
        <taxon>Priestia</taxon>
    </lineage>
</organism>
<comment type="caution">
    <text evidence="1">The sequence shown here is derived from an EMBL/GenBank/DDBJ whole genome shotgun (WGS) entry which is preliminary data.</text>
</comment>
<name>A0A0M0KW60_9BACI</name>
<sequence length="86" mass="10164">MKSNPTLYEVWHELSHYIQYKQIGKEAYSNLPRTSGPVPMNDLTKFNAPEQFVYDMLSNNPKRWNSLNEAEQLHANWYITQYGGIR</sequence>
<evidence type="ECO:0008006" key="3">
    <source>
        <dbReference type="Google" id="ProtNLM"/>
    </source>
</evidence>
<keyword evidence="2" id="KW-1185">Reference proteome</keyword>
<dbReference type="AlphaFoldDB" id="A0A0M0KW60"/>
<accession>A0A0M0KW60</accession>